<accession>A0A9D1IZV5</accession>
<protein>
    <submittedName>
        <fullName evidence="1">Uncharacterized protein</fullName>
    </submittedName>
</protein>
<reference evidence="1" key="1">
    <citation type="submission" date="2020-10" db="EMBL/GenBank/DDBJ databases">
        <authorList>
            <person name="Gilroy R."/>
        </authorList>
    </citation>
    <scope>NUCLEOTIDE SEQUENCE</scope>
    <source>
        <strain evidence="1">ChiGjej3B3-7149</strain>
    </source>
</reference>
<dbReference type="Proteomes" id="UP000824238">
    <property type="component" value="Unassembled WGS sequence"/>
</dbReference>
<gene>
    <name evidence="1" type="ORF">IAD36_08180</name>
</gene>
<name>A0A9D1IZV5_9FIRM</name>
<dbReference type="AlphaFoldDB" id="A0A9D1IZV5"/>
<dbReference type="EMBL" id="DVHH01000195">
    <property type="protein sequence ID" value="HIR55553.1"/>
    <property type="molecule type" value="Genomic_DNA"/>
</dbReference>
<organism evidence="1 2">
    <name type="scientific">Candidatus Scatomorpha intestinigallinarum</name>
    <dbReference type="NCBI Taxonomy" id="2840923"/>
    <lineage>
        <taxon>Bacteria</taxon>
        <taxon>Bacillati</taxon>
        <taxon>Bacillota</taxon>
        <taxon>Clostridia</taxon>
        <taxon>Eubacteriales</taxon>
        <taxon>Candidatus Scatomorpha</taxon>
    </lineage>
</organism>
<comment type="caution">
    <text evidence="1">The sequence shown here is derived from an EMBL/GenBank/DDBJ whole genome shotgun (WGS) entry which is preliminary data.</text>
</comment>
<reference evidence="1" key="2">
    <citation type="journal article" date="2021" name="PeerJ">
        <title>Extensive microbial diversity within the chicken gut microbiome revealed by metagenomics and culture.</title>
        <authorList>
            <person name="Gilroy R."/>
            <person name="Ravi A."/>
            <person name="Getino M."/>
            <person name="Pursley I."/>
            <person name="Horton D.L."/>
            <person name="Alikhan N.F."/>
            <person name="Baker D."/>
            <person name="Gharbi K."/>
            <person name="Hall N."/>
            <person name="Watson M."/>
            <person name="Adriaenssens E.M."/>
            <person name="Foster-Nyarko E."/>
            <person name="Jarju S."/>
            <person name="Secka A."/>
            <person name="Antonio M."/>
            <person name="Oren A."/>
            <person name="Chaudhuri R.R."/>
            <person name="La Ragione R."/>
            <person name="Hildebrand F."/>
            <person name="Pallen M.J."/>
        </authorList>
    </citation>
    <scope>NUCLEOTIDE SEQUENCE</scope>
    <source>
        <strain evidence="1">ChiGjej3B3-7149</strain>
    </source>
</reference>
<evidence type="ECO:0000313" key="2">
    <source>
        <dbReference type="Proteomes" id="UP000824238"/>
    </source>
</evidence>
<dbReference type="Gene3D" id="3.40.630.10">
    <property type="entry name" value="Zn peptidases"/>
    <property type="match status" value="2"/>
</dbReference>
<proteinExistence type="predicted"/>
<dbReference type="SUPFAM" id="SSF53187">
    <property type="entry name" value="Zn-dependent exopeptidases"/>
    <property type="match status" value="1"/>
</dbReference>
<sequence>MDTLSITSVYQLMAWLSERHIPYEIAGTSNMGLPLIVIRKPGKGRPVMITAGAHAMEPSGVSAALQILENWHYDFPLYMMPLRDPLGCQSYETILSHTLNRPVHFEGHDELSALLLKYADEVYIRNELFLLVRIGERLFTNLHYRPEDAGPRQNERYINEYLDAHPEQLAAFSGRRVICPANMAPNSETVHCYERAFTAEISRTGIVADNNRRFGSDNENPEVRVCRELCDEAKPGLVLDLHEGFSNTYYFFTSNYTGNPEAQKYVDSMNEACAREFPAGPWRLSDLISYMPECSTLYREPAPGVLESIPSPDAKLPKVLGSGFTEYASRYCPSTTIEAGNDASLAQRVKVHMICAGAALDRYAKEQTERGTI</sequence>
<evidence type="ECO:0000313" key="1">
    <source>
        <dbReference type="EMBL" id="HIR55553.1"/>
    </source>
</evidence>